<reference evidence="2" key="1">
    <citation type="submission" date="2021-03" db="EMBL/GenBank/DDBJ databases">
        <authorList>
            <person name="Sun Q."/>
        </authorList>
    </citation>
    <scope>NUCLEOTIDE SEQUENCE</scope>
    <source>
        <strain evidence="2">CCM 8862</strain>
    </source>
</reference>
<name>A0A939E479_9CORY</name>
<dbReference type="Pfam" id="PF20079">
    <property type="entry name" value="DUF6474"/>
    <property type="match status" value="1"/>
</dbReference>
<feature type="region of interest" description="Disordered" evidence="1">
    <location>
        <begin position="1"/>
        <end position="31"/>
    </location>
</feature>
<feature type="compositionally biased region" description="Basic residues" evidence="1">
    <location>
        <begin position="10"/>
        <end position="24"/>
    </location>
</feature>
<dbReference type="InterPro" id="IPR045522">
    <property type="entry name" value="DUF6474"/>
</dbReference>
<comment type="caution">
    <text evidence="2">The sequence shown here is derived from an EMBL/GenBank/DDBJ whole genome shotgun (WGS) entry which is preliminary data.</text>
</comment>
<evidence type="ECO:0000313" key="3">
    <source>
        <dbReference type="Proteomes" id="UP000664332"/>
    </source>
</evidence>
<dbReference type="EMBL" id="JAFLEQ010000018">
    <property type="protein sequence ID" value="MBN9645327.1"/>
    <property type="molecule type" value="Genomic_DNA"/>
</dbReference>
<dbReference type="AlphaFoldDB" id="A0A939E479"/>
<gene>
    <name evidence="2" type="ORF">JZY06_11990</name>
</gene>
<evidence type="ECO:0000313" key="2">
    <source>
        <dbReference type="EMBL" id="MBN9645327.1"/>
    </source>
</evidence>
<evidence type="ECO:0000256" key="1">
    <source>
        <dbReference type="SAM" id="MobiDB-lite"/>
    </source>
</evidence>
<accession>A0A939E479</accession>
<dbReference type="RefSeq" id="WP_207279809.1">
    <property type="nucleotide sequence ID" value="NZ_JAFLEQ010000018.1"/>
</dbReference>
<dbReference type="Proteomes" id="UP000664332">
    <property type="component" value="Unassembled WGS sequence"/>
</dbReference>
<keyword evidence="3" id="KW-1185">Reference proteome</keyword>
<sequence>MGIFSTIRSSRARTKAQVKAAKQRAKTEVKEEKKLALRRSRLLAKEKKNMEKSQLKNLKAKQKHEKRMAKQTYKQLKAGSFNAKNVKRYTGAARLLAPVVLPLIYRAVTWSREQLLKKKARNFGVSSSDLARFTGFGAPIKARIEAVRRSLDDAPLPAGLKKDITNRLDTLFTAADNAEHMDNDQRQRIHHSINSDLDHVTGQIHSRLDKDNLR</sequence>
<organism evidence="2 3">
    <name type="scientific">Corynebacterium mendelii</name>
    <dbReference type="NCBI Taxonomy" id="2765362"/>
    <lineage>
        <taxon>Bacteria</taxon>
        <taxon>Bacillati</taxon>
        <taxon>Actinomycetota</taxon>
        <taxon>Actinomycetes</taxon>
        <taxon>Mycobacteriales</taxon>
        <taxon>Corynebacteriaceae</taxon>
        <taxon>Corynebacterium</taxon>
    </lineage>
</organism>
<proteinExistence type="predicted"/>
<protein>
    <submittedName>
        <fullName evidence="2">Uncharacterized protein</fullName>
    </submittedName>
</protein>